<reference evidence="3 4" key="1">
    <citation type="submission" date="2021-06" db="EMBL/GenBank/DDBJ databases">
        <title>Caerostris darwini draft genome.</title>
        <authorList>
            <person name="Kono N."/>
            <person name="Arakawa K."/>
        </authorList>
    </citation>
    <scope>NUCLEOTIDE SEQUENCE [LARGE SCALE GENOMIC DNA]</scope>
</reference>
<proteinExistence type="predicted"/>
<sequence length="216" mass="24437">MRRKINEDSDEKKKFFPTSHIAFENSQACETIVVTSEIPIARPLLCGSSLTRMMKYMKLPFVAETIKALKIVKAFLSNRENFTRVHALRRQFLVVIPKWVKKPTDLEVIVNQKVVFTCQAEGIPEPIHRWKYRPGEGPSQPADFRSVVSSSHMYVLENGSLVIKDVEKQDAGSYLCEASNGVGESLAEVVKLSVNGEFQCLRHNGHPQIAWTLISH</sequence>
<comment type="caution">
    <text evidence="3">The sequence shown here is derived from an EMBL/GenBank/DDBJ whole genome shotgun (WGS) entry which is preliminary data.</text>
</comment>
<dbReference type="Proteomes" id="UP001054837">
    <property type="component" value="Unassembled WGS sequence"/>
</dbReference>
<dbReference type="EMBL" id="BPLQ01012029">
    <property type="protein sequence ID" value="GIY62054.1"/>
    <property type="molecule type" value="Genomic_DNA"/>
</dbReference>
<protein>
    <submittedName>
        <fullName evidence="3">Cell adhesion molecule-like protein</fullName>
    </submittedName>
</protein>
<dbReference type="InterPro" id="IPR013783">
    <property type="entry name" value="Ig-like_fold"/>
</dbReference>
<dbReference type="GO" id="GO:0007411">
    <property type="term" value="P:axon guidance"/>
    <property type="evidence" value="ECO:0007669"/>
    <property type="project" value="TreeGrafter"/>
</dbReference>
<evidence type="ECO:0000259" key="2">
    <source>
        <dbReference type="PROSITE" id="PS50835"/>
    </source>
</evidence>
<evidence type="ECO:0000256" key="1">
    <source>
        <dbReference type="ARBA" id="ARBA00023319"/>
    </source>
</evidence>
<organism evidence="3 4">
    <name type="scientific">Caerostris darwini</name>
    <dbReference type="NCBI Taxonomy" id="1538125"/>
    <lineage>
        <taxon>Eukaryota</taxon>
        <taxon>Metazoa</taxon>
        <taxon>Ecdysozoa</taxon>
        <taxon>Arthropoda</taxon>
        <taxon>Chelicerata</taxon>
        <taxon>Arachnida</taxon>
        <taxon>Araneae</taxon>
        <taxon>Araneomorphae</taxon>
        <taxon>Entelegynae</taxon>
        <taxon>Araneoidea</taxon>
        <taxon>Araneidae</taxon>
        <taxon>Caerostris</taxon>
    </lineage>
</organism>
<dbReference type="SUPFAM" id="SSF48726">
    <property type="entry name" value="Immunoglobulin"/>
    <property type="match status" value="1"/>
</dbReference>
<dbReference type="Gene3D" id="2.60.40.10">
    <property type="entry name" value="Immunoglobulins"/>
    <property type="match status" value="1"/>
</dbReference>
<dbReference type="GO" id="GO:0070593">
    <property type="term" value="P:dendrite self-avoidance"/>
    <property type="evidence" value="ECO:0007669"/>
    <property type="project" value="TreeGrafter"/>
</dbReference>
<dbReference type="GO" id="GO:0007156">
    <property type="term" value="P:homophilic cell adhesion via plasma membrane adhesion molecules"/>
    <property type="evidence" value="ECO:0007669"/>
    <property type="project" value="TreeGrafter"/>
</dbReference>
<dbReference type="GO" id="GO:0005886">
    <property type="term" value="C:plasma membrane"/>
    <property type="evidence" value="ECO:0007669"/>
    <property type="project" value="TreeGrafter"/>
</dbReference>
<dbReference type="PANTHER" id="PTHR10075">
    <property type="entry name" value="BASIGIN RELATED"/>
    <property type="match status" value="1"/>
</dbReference>
<name>A0AAV4UWI9_9ARAC</name>
<dbReference type="FunFam" id="2.60.40.10:FF:000104">
    <property type="entry name" value="Down syndrome cell adhesion molecule b"/>
    <property type="match status" value="1"/>
</dbReference>
<evidence type="ECO:0000313" key="4">
    <source>
        <dbReference type="Proteomes" id="UP001054837"/>
    </source>
</evidence>
<dbReference type="GO" id="GO:0030424">
    <property type="term" value="C:axon"/>
    <property type="evidence" value="ECO:0007669"/>
    <property type="project" value="TreeGrafter"/>
</dbReference>
<dbReference type="InterPro" id="IPR003599">
    <property type="entry name" value="Ig_sub"/>
</dbReference>
<evidence type="ECO:0000313" key="3">
    <source>
        <dbReference type="EMBL" id="GIY62054.1"/>
    </source>
</evidence>
<dbReference type="InterPro" id="IPR036179">
    <property type="entry name" value="Ig-like_dom_sf"/>
</dbReference>
<dbReference type="SMART" id="SM00409">
    <property type="entry name" value="IG"/>
    <property type="match status" value="1"/>
</dbReference>
<gene>
    <name evidence="3" type="primary">B4U80_01550</name>
    <name evidence="3" type="ORF">CDAR_49161</name>
</gene>
<feature type="domain" description="Ig-like" evidence="2">
    <location>
        <begin position="97"/>
        <end position="193"/>
    </location>
</feature>
<dbReference type="AlphaFoldDB" id="A0AAV4UWI9"/>
<dbReference type="InterPro" id="IPR003598">
    <property type="entry name" value="Ig_sub2"/>
</dbReference>
<dbReference type="GO" id="GO:0098632">
    <property type="term" value="F:cell-cell adhesion mediator activity"/>
    <property type="evidence" value="ECO:0007669"/>
    <property type="project" value="TreeGrafter"/>
</dbReference>
<dbReference type="InterPro" id="IPR013098">
    <property type="entry name" value="Ig_I-set"/>
</dbReference>
<dbReference type="PANTHER" id="PTHR10075:SF14">
    <property type="entry name" value="CELL ADHESION MOLECULE DSCAM2-RELATED"/>
    <property type="match status" value="1"/>
</dbReference>
<dbReference type="PROSITE" id="PS50835">
    <property type="entry name" value="IG_LIKE"/>
    <property type="match status" value="1"/>
</dbReference>
<dbReference type="Pfam" id="PF07679">
    <property type="entry name" value="I-set"/>
    <property type="match status" value="1"/>
</dbReference>
<keyword evidence="4" id="KW-1185">Reference proteome</keyword>
<dbReference type="SMART" id="SM00408">
    <property type="entry name" value="IGc2"/>
    <property type="match status" value="1"/>
</dbReference>
<keyword evidence="1" id="KW-0393">Immunoglobulin domain</keyword>
<dbReference type="InterPro" id="IPR007110">
    <property type="entry name" value="Ig-like_dom"/>
</dbReference>
<accession>A0AAV4UWI9</accession>